<proteinExistence type="inferred from homology"/>
<sequence length="415" mass="45118">MRARRPARLRGALRPAARRCGCRRRGPHLPRRAARPIERARPGVRCAHVRAPGRLHKRRHQPPPRLTTNHAPEQFSSTRRRHRGPREGRRCLRRPRRADSRPGRPTPARARIHRRAPAQAALYDLLVEPVDLPAVERRDAVAPGPHGDVPVRVYTPRELTTPDTDGRRGAIVWIHGGAFIFGDLDTAEADHTAARLADATGLPVISVDYRLAVDGITHPVPHDDCWAAYQWVRAGGHGLPTDPERVAVGGGSAGACLAASVGLHGRDADCPPAGVFLAYPLVHYPMPAPSAELAAVLETLPPLLWAGREAAVAQNDHLIGQLLGPEMTGVEHFDYAMPGNADSLVGYPRTYIENCEADDLRASGERFTQQLVEAGVDVEQHTVPGETHGHLSVPGLPTAKTTCAHFAAFISDVTR</sequence>
<evidence type="ECO:0000256" key="1">
    <source>
        <dbReference type="ARBA" id="ARBA00010515"/>
    </source>
</evidence>
<organism evidence="5 6">
    <name type="scientific">Actinomyces ruminis</name>
    <dbReference type="NCBI Taxonomy" id="1937003"/>
    <lineage>
        <taxon>Bacteria</taxon>
        <taxon>Bacillati</taxon>
        <taxon>Actinomycetota</taxon>
        <taxon>Actinomycetes</taxon>
        <taxon>Actinomycetales</taxon>
        <taxon>Actinomycetaceae</taxon>
        <taxon>Actinomyces</taxon>
    </lineage>
</organism>
<dbReference type="Gene3D" id="3.40.50.1820">
    <property type="entry name" value="alpha/beta hydrolase"/>
    <property type="match status" value="1"/>
</dbReference>
<dbReference type="PROSITE" id="PS01173">
    <property type="entry name" value="LIPASE_GDXG_HIS"/>
    <property type="match status" value="1"/>
</dbReference>
<evidence type="ECO:0000256" key="3">
    <source>
        <dbReference type="SAM" id="MobiDB-lite"/>
    </source>
</evidence>
<dbReference type="Pfam" id="PF07859">
    <property type="entry name" value="Abhydrolase_3"/>
    <property type="match status" value="1"/>
</dbReference>
<dbReference type="InterPro" id="IPR050300">
    <property type="entry name" value="GDXG_lipolytic_enzyme"/>
</dbReference>
<accession>A0ABX4MBB8</accession>
<dbReference type="PANTHER" id="PTHR48081:SF8">
    <property type="entry name" value="ALPHA_BETA HYDROLASE FOLD-3 DOMAIN-CONTAINING PROTEIN-RELATED"/>
    <property type="match status" value="1"/>
</dbReference>
<feature type="region of interest" description="Disordered" evidence="3">
    <location>
        <begin position="21"/>
        <end position="40"/>
    </location>
</feature>
<dbReference type="SUPFAM" id="SSF53474">
    <property type="entry name" value="alpha/beta-Hydrolases"/>
    <property type="match status" value="1"/>
</dbReference>
<comment type="caution">
    <text evidence="5">The sequence shown here is derived from an EMBL/GenBank/DDBJ whole genome shotgun (WGS) entry which is preliminary data.</text>
</comment>
<dbReference type="InterPro" id="IPR002168">
    <property type="entry name" value="Lipase_GDXG_HIS_AS"/>
</dbReference>
<evidence type="ECO:0000259" key="4">
    <source>
        <dbReference type="Pfam" id="PF07859"/>
    </source>
</evidence>
<dbReference type="PANTHER" id="PTHR48081">
    <property type="entry name" value="AB HYDROLASE SUPERFAMILY PROTEIN C4A8.06C"/>
    <property type="match status" value="1"/>
</dbReference>
<reference evidence="5 6" key="1">
    <citation type="submission" date="2017-10" db="EMBL/GenBank/DDBJ databases">
        <title>Draft genome sequence of cellulolytic Actinomyces sp CtC72 isolated from cattle rumen fluid.</title>
        <authorList>
            <person name="Joshi A.J."/>
            <person name="Vasudevan G."/>
            <person name="Lanjekar V.B."/>
            <person name="Hivarkar S."/>
            <person name="Engineer A."/>
            <person name="Pore S.D."/>
            <person name="Dhakephalkar P.K."/>
            <person name="Dagar S."/>
        </authorList>
    </citation>
    <scope>NUCLEOTIDE SEQUENCE [LARGE SCALE GENOMIC DNA]</scope>
    <source>
        <strain evidence="6">CtC72</strain>
    </source>
</reference>
<dbReference type="GO" id="GO:0016787">
    <property type="term" value="F:hydrolase activity"/>
    <property type="evidence" value="ECO:0007669"/>
    <property type="project" value="UniProtKB-KW"/>
</dbReference>
<feature type="compositionally biased region" description="Polar residues" evidence="3">
    <location>
        <begin position="66"/>
        <end position="77"/>
    </location>
</feature>
<evidence type="ECO:0000313" key="5">
    <source>
        <dbReference type="EMBL" id="PHP52757.1"/>
    </source>
</evidence>
<keyword evidence="6" id="KW-1185">Reference proteome</keyword>
<dbReference type="Proteomes" id="UP000194577">
    <property type="component" value="Unassembled WGS sequence"/>
</dbReference>
<dbReference type="EMBL" id="MTPX02000041">
    <property type="protein sequence ID" value="PHP52757.1"/>
    <property type="molecule type" value="Genomic_DNA"/>
</dbReference>
<feature type="domain" description="Alpha/beta hydrolase fold-3" evidence="4">
    <location>
        <begin position="171"/>
        <end position="390"/>
    </location>
</feature>
<feature type="region of interest" description="Disordered" evidence="3">
    <location>
        <begin position="48"/>
        <end position="114"/>
    </location>
</feature>
<feature type="compositionally biased region" description="Basic residues" evidence="3">
    <location>
        <begin position="21"/>
        <end position="34"/>
    </location>
</feature>
<evidence type="ECO:0000256" key="2">
    <source>
        <dbReference type="ARBA" id="ARBA00022801"/>
    </source>
</evidence>
<gene>
    <name evidence="5" type="ORF">BW737_007900</name>
</gene>
<evidence type="ECO:0000313" key="6">
    <source>
        <dbReference type="Proteomes" id="UP000194577"/>
    </source>
</evidence>
<dbReference type="InterPro" id="IPR013094">
    <property type="entry name" value="AB_hydrolase_3"/>
</dbReference>
<name>A0ABX4MBB8_9ACTO</name>
<dbReference type="InterPro" id="IPR029058">
    <property type="entry name" value="AB_hydrolase_fold"/>
</dbReference>
<feature type="compositionally biased region" description="Basic residues" evidence="3">
    <location>
        <begin position="48"/>
        <end position="62"/>
    </location>
</feature>
<protein>
    <submittedName>
        <fullName evidence="5">Alpha/beta hydrolase</fullName>
    </submittedName>
</protein>
<comment type="similarity">
    <text evidence="1">Belongs to the 'GDXG' lipolytic enzyme family.</text>
</comment>
<keyword evidence="2 5" id="KW-0378">Hydrolase</keyword>